<comment type="caution">
    <text evidence="1">The sequence shown here is derived from an EMBL/GenBank/DDBJ whole genome shotgun (WGS) entry which is preliminary data.</text>
</comment>
<evidence type="ECO:0000313" key="2">
    <source>
        <dbReference type="Proteomes" id="UP000228921"/>
    </source>
</evidence>
<dbReference type="AlphaFoldDB" id="A0A2M8NYC6"/>
<gene>
    <name evidence="1" type="ORF">CUN51_08290</name>
</gene>
<dbReference type="EMBL" id="PGTK01000012">
    <property type="protein sequence ID" value="PJF30297.1"/>
    <property type="molecule type" value="Genomic_DNA"/>
</dbReference>
<name>A0A2M8NYC6_9CHLR</name>
<accession>A0A2M8NYC6</accession>
<proteinExistence type="predicted"/>
<organism evidence="1 2">
    <name type="scientific">Candidatus Thermofonsia Clade 1 bacterium</name>
    <dbReference type="NCBI Taxonomy" id="2364210"/>
    <lineage>
        <taxon>Bacteria</taxon>
        <taxon>Bacillati</taxon>
        <taxon>Chloroflexota</taxon>
        <taxon>Candidatus Thermofontia</taxon>
        <taxon>Candidatus Thermofonsia Clade 1</taxon>
    </lineage>
</organism>
<dbReference type="Proteomes" id="UP000228921">
    <property type="component" value="Unassembled WGS sequence"/>
</dbReference>
<reference evidence="1 2" key="1">
    <citation type="submission" date="2017-11" db="EMBL/GenBank/DDBJ databases">
        <title>Evolution of Phototrophy in the Chloroflexi Phylum Driven by Horizontal Gene Transfer.</title>
        <authorList>
            <person name="Ward L.M."/>
            <person name="Hemp J."/>
            <person name="Shih P.M."/>
            <person name="Mcglynn S.E."/>
            <person name="Fischer W."/>
        </authorList>
    </citation>
    <scope>NUCLEOTIDE SEQUENCE [LARGE SCALE GENOMIC DNA]</scope>
    <source>
        <strain evidence="1">CP2_2F</strain>
    </source>
</reference>
<protein>
    <submittedName>
        <fullName evidence="1">Uncharacterized protein</fullName>
    </submittedName>
</protein>
<sequence length="264" mass="29625">MTLKWFVRLIVLIVLLALPLHGQLAAQDSEEARAIALAAKHPRLATYLSELPNWSAVAYSPGEVPNVWRVLFRTAQGDMIAEADVLLVPERVLWLEVDYSYMSPATHLKGEEAALNFAVAQTEVQAILGTQVDKYESYTEYDSWRGTWSVYLWHGGRTVRVVVRFTDPDPLAFRQPELVGVTFPEALSVSAWLSGRQARAITLATRDRQVAARLRENSGWQAEATPEGTPNSAVWRVTFRQAERIIAQAWVDLVNNSLIRAMLP</sequence>
<evidence type="ECO:0000313" key="1">
    <source>
        <dbReference type="EMBL" id="PJF30297.1"/>
    </source>
</evidence>